<keyword evidence="7" id="KW-1185">Reference proteome</keyword>
<keyword evidence="1" id="KW-0805">Transcription regulation</keyword>
<dbReference type="Gene3D" id="1.10.357.10">
    <property type="entry name" value="Tetracycline Repressor, domain 2"/>
    <property type="match status" value="1"/>
</dbReference>
<name>A0A4Q2KRK0_9MICO</name>
<feature type="domain" description="HTH tetR-type" evidence="5">
    <location>
        <begin position="13"/>
        <end position="73"/>
    </location>
</feature>
<keyword evidence="3" id="KW-0804">Transcription</keyword>
<dbReference type="AlphaFoldDB" id="A0A4Q2KRK0"/>
<evidence type="ECO:0000256" key="4">
    <source>
        <dbReference type="PROSITE-ProRule" id="PRU00335"/>
    </source>
</evidence>
<evidence type="ECO:0000259" key="5">
    <source>
        <dbReference type="PROSITE" id="PS50977"/>
    </source>
</evidence>
<comment type="caution">
    <text evidence="6">The sequence shown here is derived from an EMBL/GenBank/DDBJ whole genome shotgun (WGS) entry which is preliminary data.</text>
</comment>
<dbReference type="Pfam" id="PF17932">
    <property type="entry name" value="TetR_C_24"/>
    <property type="match status" value="1"/>
</dbReference>
<dbReference type="OrthoDB" id="9805134at2"/>
<evidence type="ECO:0000256" key="1">
    <source>
        <dbReference type="ARBA" id="ARBA00023015"/>
    </source>
</evidence>
<keyword evidence="2 4" id="KW-0238">DNA-binding</keyword>
<dbReference type="GO" id="GO:0000976">
    <property type="term" value="F:transcription cis-regulatory region binding"/>
    <property type="evidence" value="ECO:0007669"/>
    <property type="project" value="TreeGrafter"/>
</dbReference>
<organism evidence="6 7">
    <name type="scientific">Agromyces albus</name>
    <dbReference type="NCBI Taxonomy" id="205332"/>
    <lineage>
        <taxon>Bacteria</taxon>
        <taxon>Bacillati</taxon>
        <taxon>Actinomycetota</taxon>
        <taxon>Actinomycetes</taxon>
        <taxon>Micrococcales</taxon>
        <taxon>Microbacteriaceae</taxon>
        <taxon>Agromyces</taxon>
    </lineage>
</organism>
<dbReference type="InterPro" id="IPR036271">
    <property type="entry name" value="Tet_transcr_reg_TetR-rel_C_sf"/>
</dbReference>
<evidence type="ECO:0000256" key="3">
    <source>
        <dbReference type="ARBA" id="ARBA00023163"/>
    </source>
</evidence>
<dbReference type="PROSITE" id="PS50977">
    <property type="entry name" value="HTH_TETR_2"/>
    <property type="match status" value="1"/>
</dbReference>
<dbReference type="Proteomes" id="UP000293865">
    <property type="component" value="Unassembled WGS sequence"/>
</dbReference>
<dbReference type="Pfam" id="PF00440">
    <property type="entry name" value="TetR_N"/>
    <property type="match status" value="1"/>
</dbReference>
<dbReference type="RefSeq" id="WP_129521705.1">
    <property type="nucleotide sequence ID" value="NZ_SDPN01000033.1"/>
</dbReference>
<evidence type="ECO:0000313" key="7">
    <source>
        <dbReference type="Proteomes" id="UP000293865"/>
    </source>
</evidence>
<dbReference type="PRINTS" id="PR00455">
    <property type="entry name" value="HTHTETR"/>
</dbReference>
<dbReference type="InterPro" id="IPR041490">
    <property type="entry name" value="KstR2_TetR_C"/>
</dbReference>
<accession>A0A4Q2KRK0</accession>
<dbReference type="InterPro" id="IPR009057">
    <property type="entry name" value="Homeodomain-like_sf"/>
</dbReference>
<dbReference type="PANTHER" id="PTHR30055">
    <property type="entry name" value="HTH-TYPE TRANSCRIPTIONAL REGULATOR RUTR"/>
    <property type="match status" value="1"/>
</dbReference>
<dbReference type="SUPFAM" id="SSF46689">
    <property type="entry name" value="Homeodomain-like"/>
    <property type="match status" value="1"/>
</dbReference>
<sequence>MPAGEVTERRRTGTRRAEIKDAAITLFAQQGYTGTGMEQIAAAVGLVPASLYNHWPSKQTILADIIVNYELETLEVYDKAVRNHETASEALYAAATARLGYLLRHGRQAAITDREKLSLDSDSLAKVEQLQNAHFTQLRSLVEDGQRRGEFEVTADPLLATVALLELGTRLATSFLHRREWVELSDSGTALQMFDGTALASLDHASAEYGAMALRMISRHP</sequence>
<proteinExistence type="predicted"/>
<evidence type="ECO:0000256" key="2">
    <source>
        <dbReference type="ARBA" id="ARBA00023125"/>
    </source>
</evidence>
<gene>
    <name evidence="6" type="ORF">ESP51_15010</name>
</gene>
<evidence type="ECO:0000313" key="6">
    <source>
        <dbReference type="EMBL" id="RXZ68064.1"/>
    </source>
</evidence>
<protein>
    <submittedName>
        <fullName evidence="6">TetR/AcrR family transcriptional regulator</fullName>
    </submittedName>
</protein>
<dbReference type="InterPro" id="IPR050109">
    <property type="entry name" value="HTH-type_TetR-like_transc_reg"/>
</dbReference>
<dbReference type="GO" id="GO:0003700">
    <property type="term" value="F:DNA-binding transcription factor activity"/>
    <property type="evidence" value="ECO:0007669"/>
    <property type="project" value="TreeGrafter"/>
</dbReference>
<dbReference type="PANTHER" id="PTHR30055:SF240">
    <property type="entry name" value="HTH-TYPE TRANSCRIPTIONAL REGULATOR ACRR"/>
    <property type="match status" value="1"/>
</dbReference>
<reference evidence="6 7" key="1">
    <citation type="submission" date="2019-01" db="EMBL/GenBank/DDBJ databases">
        <title>Agromyces.</title>
        <authorList>
            <person name="Li J."/>
        </authorList>
    </citation>
    <scope>NUCLEOTIDE SEQUENCE [LARGE SCALE GENOMIC DNA]</scope>
    <source>
        <strain evidence="6 7">DSM 15934</strain>
    </source>
</reference>
<dbReference type="EMBL" id="SDPN01000033">
    <property type="protein sequence ID" value="RXZ68064.1"/>
    <property type="molecule type" value="Genomic_DNA"/>
</dbReference>
<feature type="DNA-binding region" description="H-T-H motif" evidence="4">
    <location>
        <begin position="36"/>
        <end position="55"/>
    </location>
</feature>
<dbReference type="InterPro" id="IPR001647">
    <property type="entry name" value="HTH_TetR"/>
</dbReference>
<dbReference type="SUPFAM" id="SSF48498">
    <property type="entry name" value="Tetracyclin repressor-like, C-terminal domain"/>
    <property type="match status" value="1"/>
</dbReference>